<sequence length="247" mass="27665">MTGLSAAFLCRFGAAHFLWDFRHRVLGQNPSFISPPEQFGESYPQGDKTQPSPLAAPQGDEPARTRPSPTGHNKSSNAEGSTTPEGFAITDIAGNGDCWNPFFFSPPPPPPPPPHPPPPFVTRCRPELLSVVYPLMAPETHRCCTCMVYKRNRQLVSRLKEKASEPVYCCWKNFSCDSLLRDLRTLQREKRQMRSRYPRAGRGIANHRCWRQGPECNHPDGDPDSRGHQEGGTALDVKRRGSPYNRG</sequence>
<dbReference type="EMBL" id="JAEFCI010005163">
    <property type="protein sequence ID" value="KAG5460482.1"/>
    <property type="molecule type" value="Genomic_DNA"/>
</dbReference>
<keyword evidence="3" id="KW-1185">Reference proteome</keyword>
<evidence type="ECO:0000313" key="3">
    <source>
        <dbReference type="Proteomes" id="UP000673691"/>
    </source>
</evidence>
<evidence type="ECO:0000313" key="2">
    <source>
        <dbReference type="EMBL" id="KAG5460482.1"/>
    </source>
</evidence>
<accession>A0A8H7ZWE8</accession>
<proteinExistence type="predicted"/>
<feature type="compositionally biased region" description="Basic and acidic residues" evidence="1">
    <location>
        <begin position="217"/>
        <end position="229"/>
    </location>
</feature>
<feature type="region of interest" description="Disordered" evidence="1">
    <location>
        <begin position="32"/>
        <end position="87"/>
    </location>
</feature>
<feature type="region of interest" description="Disordered" evidence="1">
    <location>
        <begin position="214"/>
        <end position="247"/>
    </location>
</feature>
<feature type="compositionally biased region" description="Polar residues" evidence="1">
    <location>
        <begin position="67"/>
        <end position="84"/>
    </location>
</feature>
<dbReference type="AlphaFoldDB" id="A0A8H7ZWE8"/>
<protein>
    <submittedName>
        <fullName evidence="2">Uncharacterized protein</fullName>
    </submittedName>
</protein>
<organism evidence="2 3">
    <name type="scientific">Olpidium bornovanus</name>
    <dbReference type="NCBI Taxonomy" id="278681"/>
    <lineage>
        <taxon>Eukaryota</taxon>
        <taxon>Fungi</taxon>
        <taxon>Fungi incertae sedis</taxon>
        <taxon>Olpidiomycota</taxon>
        <taxon>Olpidiomycotina</taxon>
        <taxon>Olpidiomycetes</taxon>
        <taxon>Olpidiales</taxon>
        <taxon>Olpidiaceae</taxon>
        <taxon>Olpidium</taxon>
    </lineage>
</organism>
<reference evidence="2 3" key="1">
    <citation type="journal article" name="Sci. Rep.">
        <title>Genome-scale phylogenetic analyses confirm Olpidium as the closest living zoosporic fungus to the non-flagellated, terrestrial fungi.</title>
        <authorList>
            <person name="Chang Y."/>
            <person name="Rochon D."/>
            <person name="Sekimoto S."/>
            <person name="Wang Y."/>
            <person name="Chovatia M."/>
            <person name="Sandor L."/>
            <person name="Salamov A."/>
            <person name="Grigoriev I.V."/>
            <person name="Stajich J.E."/>
            <person name="Spatafora J.W."/>
        </authorList>
    </citation>
    <scope>NUCLEOTIDE SEQUENCE [LARGE SCALE GENOMIC DNA]</scope>
    <source>
        <strain evidence="2">S191</strain>
    </source>
</reference>
<name>A0A8H7ZWE8_9FUNG</name>
<gene>
    <name evidence="2" type="ORF">BJ554DRAFT_7466</name>
</gene>
<dbReference type="Proteomes" id="UP000673691">
    <property type="component" value="Unassembled WGS sequence"/>
</dbReference>
<comment type="caution">
    <text evidence="2">The sequence shown here is derived from an EMBL/GenBank/DDBJ whole genome shotgun (WGS) entry which is preliminary data.</text>
</comment>
<evidence type="ECO:0000256" key="1">
    <source>
        <dbReference type="SAM" id="MobiDB-lite"/>
    </source>
</evidence>